<accession>A0ACC3BIW5</accession>
<sequence>MGVAVTRGSLQPRPPPYKRGTKPNSWSPLLWQPLLSVDLWLPLLRGCVAPAPRAPPPPPSVWTPPARFPCFPRPGHAAPLPRRTPTSSPPTRWPTAPSRPRRRHPPPPATASPAWRPTRTRSGRRCRRRRRPAARRRRRRLQRARTRSFWRPPLAASPPPPPPARTGPATTMGAQPAGGRAEESRRGGLPPPPPRPPGRWLAPSCPPRRRRWPPSSRACGCTRTWGGRWWLPPGRAGRVAALPPMQPGWPSTRVPRLRRPRQRQRPRWTSG</sequence>
<evidence type="ECO:0000313" key="2">
    <source>
        <dbReference type="Proteomes" id="UP000798662"/>
    </source>
</evidence>
<dbReference type="EMBL" id="CM020618">
    <property type="protein sequence ID" value="KAK1857563.1"/>
    <property type="molecule type" value="Genomic_DNA"/>
</dbReference>
<protein>
    <submittedName>
        <fullName evidence="1">Uncharacterized protein</fullName>
    </submittedName>
</protein>
<comment type="caution">
    <text evidence="1">The sequence shown here is derived from an EMBL/GenBank/DDBJ whole genome shotgun (WGS) entry which is preliminary data.</text>
</comment>
<gene>
    <name evidence="1" type="ORF">I4F81_000180</name>
</gene>
<reference evidence="1" key="1">
    <citation type="submission" date="2019-11" db="EMBL/GenBank/DDBJ databases">
        <title>Nori genome reveals adaptations in red seaweeds to the harsh intertidal environment.</title>
        <authorList>
            <person name="Wang D."/>
            <person name="Mao Y."/>
        </authorList>
    </citation>
    <scope>NUCLEOTIDE SEQUENCE</scope>
    <source>
        <tissue evidence="1">Gametophyte</tissue>
    </source>
</reference>
<name>A0ACC3BIW5_PYRYE</name>
<organism evidence="1 2">
    <name type="scientific">Pyropia yezoensis</name>
    <name type="common">Susabi-nori</name>
    <name type="synonym">Porphyra yezoensis</name>
    <dbReference type="NCBI Taxonomy" id="2788"/>
    <lineage>
        <taxon>Eukaryota</taxon>
        <taxon>Rhodophyta</taxon>
        <taxon>Bangiophyceae</taxon>
        <taxon>Bangiales</taxon>
        <taxon>Bangiaceae</taxon>
        <taxon>Pyropia</taxon>
    </lineage>
</organism>
<evidence type="ECO:0000313" key="1">
    <source>
        <dbReference type="EMBL" id="KAK1857563.1"/>
    </source>
</evidence>
<dbReference type="Proteomes" id="UP000798662">
    <property type="component" value="Chromosome 1"/>
</dbReference>
<proteinExistence type="predicted"/>
<keyword evidence="2" id="KW-1185">Reference proteome</keyword>